<dbReference type="Pfam" id="PF13603">
    <property type="entry name" value="tRNA-synt_1_2"/>
    <property type="match status" value="1"/>
</dbReference>
<keyword evidence="8 11" id="KW-0030">Aminoacyl-tRNA synthetase</keyword>
<dbReference type="GeneID" id="17325328"/>
<dbReference type="OrthoDB" id="629407at2759"/>
<protein>
    <recommendedName>
        <fullName evidence="2">valine--tRNA ligase</fullName>
        <ecNumber evidence="2">6.1.1.9</ecNumber>
    </recommendedName>
    <alternativeName>
        <fullName evidence="9">Valyl-tRNA synthetase</fullName>
    </alternativeName>
</protein>
<dbReference type="InterPro" id="IPR033705">
    <property type="entry name" value="Anticodon_Ia_Val"/>
</dbReference>
<dbReference type="GO" id="GO:0004832">
    <property type="term" value="F:valine-tRNA ligase activity"/>
    <property type="evidence" value="ECO:0007669"/>
    <property type="project" value="UniProtKB-EC"/>
</dbReference>
<evidence type="ECO:0000259" key="13">
    <source>
        <dbReference type="Pfam" id="PF08264"/>
    </source>
</evidence>
<dbReference type="GO" id="GO:0006438">
    <property type="term" value="P:valyl-tRNA aminoacylation"/>
    <property type="evidence" value="ECO:0007669"/>
    <property type="project" value="InterPro"/>
</dbReference>
<dbReference type="InterPro" id="IPR013155">
    <property type="entry name" value="M/V/L/I-tRNA-synth_anticd-bd"/>
</dbReference>
<keyword evidence="4 11" id="KW-0547">Nucleotide-binding</keyword>
<comment type="similarity">
    <text evidence="1 11">Belongs to the class-I aminoacyl-tRNA synthetase family.</text>
</comment>
<dbReference type="SUPFAM" id="SSF52374">
    <property type="entry name" value="Nucleotidylyl transferase"/>
    <property type="match status" value="1"/>
</dbReference>
<feature type="domain" description="Leucyl-tRNA synthetase editing" evidence="14">
    <location>
        <begin position="132"/>
        <end position="190"/>
    </location>
</feature>
<dbReference type="STRING" id="2769.R7QJZ9"/>
<dbReference type="InterPro" id="IPR009080">
    <property type="entry name" value="tRNAsynth_Ia_anticodon-bd"/>
</dbReference>
<dbReference type="AlphaFoldDB" id="R7QJZ9"/>
<dbReference type="PROSITE" id="PS00178">
    <property type="entry name" value="AA_TRNA_LIGASE_I"/>
    <property type="match status" value="1"/>
</dbReference>
<dbReference type="OMA" id="GMTKMFP"/>
<dbReference type="PhylomeDB" id="R7QJZ9"/>
<evidence type="ECO:0000256" key="8">
    <source>
        <dbReference type="ARBA" id="ARBA00023146"/>
    </source>
</evidence>
<dbReference type="InterPro" id="IPR001412">
    <property type="entry name" value="aa-tRNA-synth_I_CS"/>
</dbReference>
<keyword evidence="7" id="KW-0175">Coiled coil</keyword>
<comment type="catalytic activity">
    <reaction evidence="10">
        <text>tRNA(Val) + L-valine + ATP = L-valyl-tRNA(Val) + AMP + diphosphate</text>
        <dbReference type="Rhea" id="RHEA:10704"/>
        <dbReference type="Rhea" id="RHEA-COMP:9672"/>
        <dbReference type="Rhea" id="RHEA-COMP:9708"/>
        <dbReference type="ChEBI" id="CHEBI:30616"/>
        <dbReference type="ChEBI" id="CHEBI:33019"/>
        <dbReference type="ChEBI" id="CHEBI:57762"/>
        <dbReference type="ChEBI" id="CHEBI:78442"/>
        <dbReference type="ChEBI" id="CHEBI:78537"/>
        <dbReference type="ChEBI" id="CHEBI:456215"/>
        <dbReference type="EC" id="6.1.1.9"/>
    </reaction>
</comment>
<dbReference type="EC" id="6.1.1.9" evidence="2"/>
<sequence>MPSRYDPSIFEQPLYAWWEQAGLFKPAKPNGKEPFTICMPPPNVTGGLHMGHAMFATIEDILARYHRMKGRPTLWLPGTDHAGIATQLVVEKMLAKEGIKRQDIGREKPETILGDTALCVHPEDPRYKHLIGKKALVPIVGREIPVIADEYVDREFGTGALKITPGHDQNDYELGKKHDLPIVNIMNKDASINSNGGQFEGLDRFDARKELWKTMDEKGLVIKVEDHVNRVPRSQRGGEVVEPLISTQWFVKMKTLAEPALAAVRSKEITIVPERFEKVYFNWLEDIKDWCISRQLWWGHRIPVWYVEEHAGEYIVARSEEEARQSASEKYAGESVTLRQETDVLDTWFSSGLWPFSTMGWPNEKADDLQSFFPGSVMETGYDIIFFWVARMIMMSIWLTGKIPFHVVYLHGLVRDKDGQKMSKSIGNVIDPLDTIASYGTDALRYTLVTGSTPGQDIPLSNENVEANRNFANKLWNASRYIIGNLKDVSDDEKKELAQIGESKISVAFESLGLPERYIISKLHVLVEKVDTGLHTLSFGDAGRQIYQFLWDEFADWYVEASKTRLYGNDRIAAKESRATLVYVMDTCLRLLHPFMPYVTETLWHRFPRDKAAEQSLMTAAWPPGGSIDGDSILRFEKLQSLVRSIRNARAEYQVEPGRKIPITVKADGVTADDVKAEKSVLCSLARLDPDQFLVEVMTDEFASATDAEDDMALRLYVVDGLEAVIPMSGMIDYEKEI</sequence>
<dbReference type="FunFam" id="1.10.730.10:FF:000014">
    <property type="entry name" value="Valine--tRNA ligase"/>
    <property type="match status" value="1"/>
</dbReference>
<dbReference type="Gramene" id="CDF37740">
    <property type="protein sequence ID" value="CDF37740"/>
    <property type="gene ID" value="CHC_T00005897001"/>
</dbReference>
<evidence type="ECO:0000256" key="3">
    <source>
        <dbReference type="ARBA" id="ARBA00022598"/>
    </source>
</evidence>
<dbReference type="InterPro" id="IPR025709">
    <property type="entry name" value="Leu_tRNA-synth_edit"/>
</dbReference>
<dbReference type="CDD" id="cd07962">
    <property type="entry name" value="Anticodon_Ia_Val"/>
    <property type="match status" value="1"/>
</dbReference>
<feature type="domain" description="Aminoacyl-tRNA synthetase class Ia" evidence="12">
    <location>
        <begin position="236"/>
        <end position="460"/>
    </location>
</feature>
<proteinExistence type="inferred from homology"/>
<dbReference type="CDD" id="cd00817">
    <property type="entry name" value="ValRS_core"/>
    <property type="match status" value="1"/>
</dbReference>
<dbReference type="PANTHER" id="PTHR11946">
    <property type="entry name" value="VALYL-TRNA SYNTHETASES"/>
    <property type="match status" value="1"/>
</dbReference>
<feature type="domain" description="Methionyl/Valyl/Leucyl/Isoleucyl-tRNA synthetase anticodon-binding" evidence="13">
    <location>
        <begin position="516"/>
        <end position="663"/>
    </location>
</feature>
<reference evidence="16" key="1">
    <citation type="journal article" date="2013" name="Proc. Natl. Acad. Sci. U.S.A.">
        <title>Genome structure and metabolic features in the red seaweed Chondrus crispus shed light on evolution of the Archaeplastida.</title>
        <authorList>
            <person name="Collen J."/>
            <person name="Porcel B."/>
            <person name="Carre W."/>
            <person name="Ball S.G."/>
            <person name="Chaparro C."/>
            <person name="Tonon T."/>
            <person name="Barbeyron T."/>
            <person name="Michel G."/>
            <person name="Noel B."/>
            <person name="Valentin K."/>
            <person name="Elias M."/>
            <person name="Artiguenave F."/>
            <person name="Arun A."/>
            <person name="Aury J.M."/>
            <person name="Barbosa-Neto J.F."/>
            <person name="Bothwell J.H."/>
            <person name="Bouget F.Y."/>
            <person name="Brillet L."/>
            <person name="Cabello-Hurtado F."/>
            <person name="Capella-Gutierrez S."/>
            <person name="Charrier B."/>
            <person name="Cladiere L."/>
            <person name="Cock J.M."/>
            <person name="Coelho S.M."/>
            <person name="Colleoni C."/>
            <person name="Czjzek M."/>
            <person name="Da Silva C."/>
            <person name="Delage L."/>
            <person name="Denoeud F."/>
            <person name="Deschamps P."/>
            <person name="Dittami S.M."/>
            <person name="Gabaldon T."/>
            <person name="Gachon C.M."/>
            <person name="Groisillier A."/>
            <person name="Herve C."/>
            <person name="Jabbari K."/>
            <person name="Katinka M."/>
            <person name="Kloareg B."/>
            <person name="Kowalczyk N."/>
            <person name="Labadie K."/>
            <person name="Leblanc C."/>
            <person name="Lopez P.J."/>
            <person name="McLachlan D.H."/>
            <person name="Meslet-Cladiere L."/>
            <person name="Moustafa A."/>
            <person name="Nehr Z."/>
            <person name="Nyvall Collen P."/>
            <person name="Panaud O."/>
            <person name="Partensky F."/>
            <person name="Poulain J."/>
            <person name="Rensing S.A."/>
            <person name="Rousvoal S."/>
            <person name="Samson G."/>
            <person name="Symeonidi A."/>
            <person name="Weissenbach J."/>
            <person name="Zambounis A."/>
            <person name="Wincker P."/>
            <person name="Boyen C."/>
        </authorList>
    </citation>
    <scope>NUCLEOTIDE SEQUENCE [LARGE SCALE GENOMIC DNA]</scope>
    <source>
        <strain evidence="16">cv. Stackhouse</strain>
    </source>
</reference>
<evidence type="ECO:0000259" key="14">
    <source>
        <dbReference type="Pfam" id="PF13603"/>
    </source>
</evidence>
<dbReference type="FunFam" id="3.90.740.10:FF:000010">
    <property type="entry name" value="Valine--tRNA ligase"/>
    <property type="match status" value="1"/>
</dbReference>
<dbReference type="GO" id="GO:0002161">
    <property type="term" value="F:aminoacyl-tRNA deacylase activity"/>
    <property type="evidence" value="ECO:0007669"/>
    <property type="project" value="InterPro"/>
</dbReference>
<dbReference type="SUPFAM" id="SSF47323">
    <property type="entry name" value="Anticodon-binding domain of a subclass of class I aminoacyl-tRNA synthetases"/>
    <property type="match status" value="1"/>
</dbReference>
<evidence type="ECO:0000256" key="9">
    <source>
        <dbReference type="ARBA" id="ARBA00029936"/>
    </source>
</evidence>
<dbReference type="PANTHER" id="PTHR11946:SF93">
    <property type="entry name" value="VALINE--TRNA LIGASE, CHLOROPLASTIC_MITOCHONDRIAL 2"/>
    <property type="match status" value="1"/>
</dbReference>
<evidence type="ECO:0000256" key="6">
    <source>
        <dbReference type="ARBA" id="ARBA00022917"/>
    </source>
</evidence>
<dbReference type="Pfam" id="PF00133">
    <property type="entry name" value="tRNA-synt_1"/>
    <property type="match status" value="2"/>
</dbReference>
<evidence type="ECO:0000256" key="11">
    <source>
        <dbReference type="RuleBase" id="RU363035"/>
    </source>
</evidence>
<gene>
    <name evidence="15" type="ORF">CHC_T00005897001</name>
</gene>
<dbReference type="GO" id="GO:0005524">
    <property type="term" value="F:ATP binding"/>
    <property type="evidence" value="ECO:0007669"/>
    <property type="project" value="UniProtKB-KW"/>
</dbReference>
<dbReference type="NCBIfam" id="NF004349">
    <property type="entry name" value="PRK05729.1"/>
    <property type="match status" value="1"/>
</dbReference>
<dbReference type="RefSeq" id="XP_005717611.1">
    <property type="nucleotide sequence ID" value="XM_005717554.1"/>
</dbReference>
<name>R7QJZ9_CHOCR</name>
<dbReference type="NCBIfam" id="TIGR00422">
    <property type="entry name" value="valS"/>
    <property type="match status" value="1"/>
</dbReference>
<dbReference type="InterPro" id="IPR002300">
    <property type="entry name" value="aa-tRNA-synth_Ia"/>
</dbReference>
<keyword evidence="5 11" id="KW-0067">ATP-binding</keyword>
<organism evidence="15 16">
    <name type="scientific">Chondrus crispus</name>
    <name type="common">Carrageen Irish moss</name>
    <name type="synonym">Polymorpha crispa</name>
    <dbReference type="NCBI Taxonomy" id="2769"/>
    <lineage>
        <taxon>Eukaryota</taxon>
        <taxon>Rhodophyta</taxon>
        <taxon>Florideophyceae</taxon>
        <taxon>Rhodymeniophycidae</taxon>
        <taxon>Gigartinales</taxon>
        <taxon>Gigartinaceae</taxon>
        <taxon>Chondrus</taxon>
    </lineage>
</organism>
<keyword evidence="6 11" id="KW-0648">Protein biosynthesis</keyword>
<evidence type="ECO:0000256" key="2">
    <source>
        <dbReference type="ARBA" id="ARBA00013169"/>
    </source>
</evidence>
<evidence type="ECO:0000313" key="15">
    <source>
        <dbReference type="EMBL" id="CDF37740.1"/>
    </source>
</evidence>
<evidence type="ECO:0000256" key="4">
    <source>
        <dbReference type="ARBA" id="ARBA00022741"/>
    </source>
</evidence>
<keyword evidence="16" id="KW-1185">Reference proteome</keyword>
<feature type="domain" description="Aminoacyl-tRNA synthetase class Ia" evidence="12">
    <location>
        <begin position="14"/>
        <end position="108"/>
    </location>
</feature>
<dbReference type="GO" id="GO:0005829">
    <property type="term" value="C:cytosol"/>
    <property type="evidence" value="ECO:0007669"/>
    <property type="project" value="TreeGrafter"/>
</dbReference>
<dbReference type="InterPro" id="IPR014729">
    <property type="entry name" value="Rossmann-like_a/b/a_fold"/>
</dbReference>
<evidence type="ECO:0000256" key="1">
    <source>
        <dbReference type="ARBA" id="ARBA00005594"/>
    </source>
</evidence>
<evidence type="ECO:0000313" key="16">
    <source>
        <dbReference type="Proteomes" id="UP000012073"/>
    </source>
</evidence>
<evidence type="ECO:0000256" key="7">
    <source>
        <dbReference type="ARBA" id="ARBA00023054"/>
    </source>
</evidence>
<dbReference type="Pfam" id="PF08264">
    <property type="entry name" value="Anticodon_1"/>
    <property type="match status" value="1"/>
</dbReference>
<dbReference type="Gene3D" id="3.90.740.10">
    <property type="entry name" value="Valyl/Leucyl/Isoleucyl-tRNA synthetase, editing domain"/>
    <property type="match status" value="1"/>
</dbReference>
<dbReference type="InterPro" id="IPR002303">
    <property type="entry name" value="Valyl-tRNA_ligase"/>
</dbReference>
<dbReference type="Gene3D" id="1.10.730.10">
    <property type="entry name" value="Isoleucyl-tRNA Synthetase, Domain 1"/>
    <property type="match status" value="1"/>
</dbReference>
<dbReference type="EMBL" id="HG001865">
    <property type="protein sequence ID" value="CDF37740.1"/>
    <property type="molecule type" value="Genomic_DNA"/>
</dbReference>
<dbReference type="Gene3D" id="3.40.50.620">
    <property type="entry name" value="HUPs"/>
    <property type="match status" value="2"/>
</dbReference>
<keyword evidence="3 11" id="KW-0436">Ligase</keyword>
<evidence type="ECO:0000259" key="12">
    <source>
        <dbReference type="Pfam" id="PF00133"/>
    </source>
</evidence>
<evidence type="ECO:0000256" key="5">
    <source>
        <dbReference type="ARBA" id="ARBA00022840"/>
    </source>
</evidence>
<dbReference type="Proteomes" id="UP000012073">
    <property type="component" value="Unassembled WGS sequence"/>
</dbReference>
<dbReference type="FunFam" id="3.40.50.620:FF:000126">
    <property type="entry name" value="Valine--tRNA ligase chloroplastic/mitochondrial 2"/>
    <property type="match status" value="1"/>
</dbReference>
<dbReference type="InterPro" id="IPR009008">
    <property type="entry name" value="Val/Leu/Ile-tRNA-synth_edit"/>
</dbReference>
<dbReference type="KEGG" id="ccp:CHC_T00005897001"/>
<evidence type="ECO:0000256" key="10">
    <source>
        <dbReference type="ARBA" id="ARBA00047552"/>
    </source>
</evidence>
<accession>R7QJZ9</accession>